<dbReference type="Gene3D" id="3.40.630.30">
    <property type="match status" value="1"/>
</dbReference>
<dbReference type="CDD" id="cd04301">
    <property type="entry name" value="NAT_SF"/>
    <property type="match status" value="1"/>
</dbReference>
<accession>A0ABT0KSB4</accession>
<organism evidence="2 3">
    <name type="scientific">Shewanella electrodiphila</name>
    <dbReference type="NCBI Taxonomy" id="934143"/>
    <lineage>
        <taxon>Bacteria</taxon>
        <taxon>Pseudomonadati</taxon>
        <taxon>Pseudomonadota</taxon>
        <taxon>Gammaproteobacteria</taxon>
        <taxon>Alteromonadales</taxon>
        <taxon>Shewanellaceae</taxon>
        <taxon>Shewanella</taxon>
    </lineage>
</organism>
<comment type="caution">
    <text evidence="2">The sequence shown here is derived from an EMBL/GenBank/DDBJ whole genome shotgun (WGS) entry which is preliminary data.</text>
</comment>
<evidence type="ECO:0000259" key="1">
    <source>
        <dbReference type="PROSITE" id="PS51186"/>
    </source>
</evidence>
<evidence type="ECO:0000313" key="2">
    <source>
        <dbReference type="EMBL" id="MCL1046756.1"/>
    </source>
</evidence>
<name>A0ABT0KSB4_9GAMM</name>
<reference evidence="2 3" key="1">
    <citation type="submission" date="2022-01" db="EMBL/GenBank/DDBJ databases">
        <title>Whole genome-based taxonomy of the Shewanellaceae.</title>
        <authorList>
            <person name="Martin-Rodriguez A.J."/>
        </authorList>
    </citation>
    <scope>NUCLEOTIDE SEQUENCE [LARGE SCALE GENOMIC DNA]</scope>
    <source>
        <strain evidence="2 3">DSM 24955</strain>
    </source>
</reference>
<dbReference type="PROSITE" id="PS51186">
    <property type="entry name" value="GNAT"/>
    <property type="match status" value="1"/>
</dbReference>
<feature type="domain" description="N-acetyltransferase" evidence="1">
    <location>
        <begin position="1"/>
        <end position="138"/>
    </location>
</feature>
<dbReference type="InterPro" id="IPR016181">
    <property type="entry name" value="Acyl_CoA_acyltransferase"/>
</dbReference>
<gene>
    <name evidence="2" type="ORF">L2737_15700</name>
</gene>
<keyword evidence="3" id="KW-1185">Reference proteome</keyword>
<proteinExistence type="predicted"/>
<evidence type="ECO:0000313" key="3">
    <source>
        <dbReference type="Proteomes" id="UP001202134"/>
    </source>
</evidence>
<protein>
    <submittedName>
        <fullName evidence="2">GNAT family N-acetyltransferase</fullName>
    </submittedName>
</protein>
<dbReference type="InterPro" id="IPR000182">
    <property type="entry name" value="GNAT_dom"/>
</dbReference>
<dbReference type="EMBL" id="JAKIKU010000009">
    <property type="protein sequence ID" value="MCL1046756.1"/>
    <property type="molecule type" value="Genomic_DNA"/>
</dbReference>
<sequence>MNIEVLHSEESKIVDQLVDGVREFNFSHMGNETSKPLTVIMRDSNNTIVAGISGRTIYHKFLINVVWVSDEYRGQRLGYQLMKLAEQEAKQQGCKAAQVDTLAFQAPNFYQKCGFEVIGTVPGFDGCPEQYFLFKRYE</sequence>
<dbReference type="RefSeq" id="WP_248956328.1">
    <property type="nucleotide sequence ID" value="NZ_JAKIKU010000009.1"/>
</dbReference>
<dbReference type="SUPFAM" id="SSF55729">
    <property type="entry name" value="Acyl-CoA N-acyltransferases (Nat)"/>
    <property type="match status" value="1"/>
</dbReference>
<dbReference type="Pfam" id="PF00583">
    <property type="entry name" value="Acetyltransf_1"/>
    <property type="match status" value="1"/>
</dbReference>
<dbReference type="Proteomes" id="UP001202134">
    <property type="component" value="Unassembled WGS sequence"/>
</dbReference>